<accession>A0A2L0ET00</accession>
<dbReference type="RefSeq" id="WP_159397066.1">
    <property type="nucleotide sequence ID" value="NZ_CP012673.1"/>
</dbReference>
<reference evidence="2 3" key="1">
    <citation type="submission" date="2015-09" db="EMBL/GenBank/DDBJ databases">
        <title>Sorangium comparison.</title>
        <authorList>
            <person name="Zaburannyi N."/>
            <person name="Bunk B."/>
            <person name="Overmann J."/>
            <person name="Mueller R."/>
        </authorList>
    </citation>
    <scope>NUCLEOTIDE SEQUENCE [LARGE SCALE GENOMIC DNA]</scope>
    <source>
        <strain evidence="2 3">So ce26</strain>
    </source>
</reference>
<gene>
    <name evidence="2" type="ORF">SOCE26_038360</name>
</gene>
<proteinExistence type="predicted"/>
<protein>
    <recommendedName>
        <fullName evidence="1">SnoaL-like domain-containing protein</fullName>
    </recommendedName>
</protein>
<name>A0A2L0ET00_SORCE</name>
<dbReference type="PANTHER" id="PTHR41252">
    <property type="entry name" value="BLR2505 PROTEIN"/>
    <property type="match status" value="1"/>
</dbReference>
<dbReference type="Gene3D" id="3.10.450.50">
    <property type="match status" value="1"/>
</dbReference>
<feature type="domain" description="SnoaL-like" evidence="1">
    <location>
        <begin position="12"/>
        <end position="114"/>
    </location>
</feature>
<evidence type="ECO:0000313" key="2">
    <source>
        <dbReference type="EMBL" id="AUX42405.1"/>
    </source>
</evidence>
<organism evidence="2 3">
    <name type="scientific">Sorangium cellulosum</name>
    <name type="common">Polyangium cellulosum</name>
    <dbReference type="NCBI Taxonomy" id="56"/>
    <lineage>
        <taxon>Bacteria</taxon>
        <taxon>Pseudomonadati</taxon>
        <taxon>Myxococcota</taxon>
        <taxon>Polyangia</taxon>
        <taxon>Polyangiales</taxon>
        <taxon>Polyangiaceae</taxon>
        <taxon>Sorangium</taxon>
    </lineage>
</organism>
<dbReference type="Pfam" id="PF12680">
    <property type="entry name" value="SnoaL_2"/>
    <property type="match status" value="1"/>
</dbReference>
<dbReference type="InterPro" id="IPR037401">
    <property type="entry name" value="SnoaL-like"/>
</dbReference>
<dbReference type="EMBL" id="CP012673">
    <property type="protein sequence ID" value="AUX42405.1"/>
    <property type="molecule type" value="Genomic_DNA"/>
</dbReference>
<dbReference type="PANTHER" id="PTHR41252:SF1">
    <property type="entry name" value="BLR2505 PROTEIN"/>
    <property type="match status" value="1"/>
</dbReference>
<evidence type="ECO:0000313" key="3">
    <source>
        <dbReference type="Proteomes" id="UP000238348"/>
    </source>
</evidence>
<dbReference type="Proteomes" id="UP000238348">
    <property type="component" value="Chromosome"/>
</dbReference>
<dbReference type="SUPFAM" id="SSF54427">
    <property type="entry name" value="NTF2-like"/>
    <property type="match status" value="1"/>
</dbReference>
<dbReference type="OrthoDB" id="8451859at2"/>
<dbReference type="InterPro" id="IPR032710">
    <property type="entry name" value="NTF2-like_dom_sf"/>
</dbReference>
<sequence>MKLTNQQVIQSIYDTGKTDDFETILSFMDPDLVIQEAESLPYGGTYHGPEGFHRLIARVFESVRSLHVEVEGMLADGDQVIAMLRVKLGLKGSDREFETKVAEYWRLRDGKVIELRPFYWDTAALVSALRS</sequence>
<dbReference type="AlphaFoldDB" id="A0A2L0ET00"/>
<evidence type="ECO:0000259" key="1">
    <source>
        <dbReference type="Pfam" id="PF12680"/>
    </source>
</evidence>